<dbReference type="EMBL" id="DYXE01000078">
    <property type="protein sequence ID" value="HJH50392.1"/>
    <property type="molecule type" value="Genomic_DNA"/>
</dbReference>
<sequence>MGKADVAVNRWLEDNERFASLCNGVVFGGQQVIKPEELENLDRETDILLADKGGKTKGMERRRDIIKRWKKGADLAILACESQDKIHYAMPVRCMLYDGVTYTDQIRELRRRYGKNRKEKESQSLTAEEYLSGFRKDDVIYPVITLVFYYNEKKWDGAVDLYGMFADDGDREITDALRKCIPNYRMNLIDAGHMEEVYLKKFSEDLQQVLGMLKYRKQKRELQKYIQKNEAYFSSVDVETYQALCSFLNMEKGLKEVKELQKEEKINMCQAMEEWYQDAVEEGITLAKTIFRLSAQGRSEQEIAEETGISPGEVKAILQ</sequence>
<name>A0A9D2VYA3_9FIRM</name>
<feature type="domain" description="Transposase (putative) YhgA-like" evidence="1">
    <location>
        <begin position="136"/>
        <end position="235"/>
    </location>
</feature>
<evidence type="ECO:0000313" key="2">
    <source>
        <dbReference type="EMBL" id="HJH50392.1"/>
    </source>
</evidence>
<organism evidence="2 3">
    <name type="scientific">Merdimonas faecis</name>
    <dbReference type="NCBI Taxonomy" id="1653435"/>
    <lineage>
        <taxon>Bacteria</taxon>
        <taxon>Bacillati</taxon>
        <taxon>Bacillota</taxon>
        <taxon>Clostridia</taxon>
        <taxon>Lachnospirales</taxon>
        <taxon>Lachnospiraceae</taxon>
        <taxon>Merdimonas</taxon>
    </lineage>
</organism>
<gene>
    <name evidence="2" type="ORF">K8V39_09020</name>
</gene>
<dbReference type="AlphaFoldDB" id="A0A9D2VYA3"/>
<protein>
    <submittedName>
        <fullName evidence="2">Rpn family recombination-promoting nuclease/putative transposase</fullName>
    </submittedName>
</protein>
<comment type="caution">
    <text evidence="2">The sequence shown here is derived from an EMBL/GenBank/DDBJ whole genome shotgun (WGS) entry which is preliminary data.</text>
</comment>
<reference evidence="2" key="2">
    <citation type="submission" date="2021-09" db="EMBL/GenBank/DDBJ databases">
        <authorList>
            <person name="Gilroy R."/>
        </authorList>
    </citation>
    <scope>NUCLEOTIDE SEQUENCE</scope>
    <source>
        <strain evidence="2">USAMLcec4-12693</strain>
    </source>
</reference>
<dbReference type="Proteomes" id="UP000813420">
    <property type="component" value="Unassembled WGS sequence"/>
</dbReference>
<dbReference type="Pfam" id="PF04754">
    <property type="entry name" value="Transposase_31"/>
    <property type="match status" value="1"/>
</dbReference>
<evidence type="ECO:0000313" key="3">
    <source>
        <dbReference type="Proteomes" id="UP000813420"/>
    </source>
</evidence>
<dbReference type="RefSeq" id="WP_277272326.1">
    <property type="nucleotide sequence ID" value="NZ_DYXE01000078.1"/>
</dbReference>
<evidence type="ECO:0000259" key="1">
    <source>
        <dbReference type="Pfam" id="PF04754"/>
    </source>
</evidence>
<reference evidence="2" key="1">
    <citation type="journal article" date="2021" name="PeerJ">
        <title>Extensive microbial diversity within the chicken gut microbiome revealed by metagenomics and culture.</title>
        <authorList>
            <person name="Gilroy R."/>
            <person name="Ravi A."/>
            <person name="Getino M."/>
            <person name="Pursley I."/>
            <person name="Horton D.L."/>
            <person name="Alikhan N.F."/>
            <person name="Baker D."/>
            <person name="Gharbi K."/>
            <person name="Hall N."/>
            <person name="Watson M."/>
            <person name="Adriaenssens E.M."/>
            <person name="Foster-Nyarko E."/>
            <person name="Jarju S."/>
            <person name="Secka A."/>
            <person name="Antonio M."/>
            <person name="Oren A."/>
            <person name="Chaudhuri R.R."/>
            <person name="La Ragione R."/>
            <person name="Hildebrand F."/>
            <person name="Pallen M.J."/>
        </authorList>
    </citation>
    <scope>NUCLEOTIDE SEQUENCE</scope>
    <source>
        <strain evidence="2">USAMLcec4-12693</strain>
    </source>
</reference>
<accession>A0A9D2VYA3</accession>
<dbReference type="InterPro" id="IPR006842">
    <property type="entry name" value="Transposase_31"/>
</dbReference>
<proteinExistence type="predicted"/>